<evidence type="ECO:0000259" key="2">
    <source>
        <dbReference type="Pfam" id="PF01205"/>
    </source>
</evidence>
<organism evidence="3 4">
    <name type="scientific">Fibroporia radiculosa</name>
    <dbReference type="NCBI Taxonomy" id="599839"/>
    <lineage>
        <taxon>Eukaryota</taxon>
        <taxon>Fungi</taxon>
        <taxon>Dikarya</taxon>
        <taxon>Basidiomycota</taxon>
        <taxon>Agaricomycotina</taxon>
        <taxon>Agaricomycetes</taxon>
        <taxon>Polyporales</taxon>
        <taxon>Fibroporiaceae</taxon>
        <taxon>Fibroporia</taxon>
    </lineage>
</organism>
<dbReference type="InterPro" id="IPR001498">
    <property type="entry name" value="Impact_N"/>
</dbReference>
<evidence type="ECO:0000313" key="4">
    <source>
        <dbReference type="Proteomes" id="UP000006352"/>
    </source>
</evidence>
<name>J4IB26_9APHY</name>
<dbReference type="InterPro" id="IPR020569">
    <property type="entry name" value="UPF0029_Impact_CS"/>
</dbReference>
<dbReference type="InterPro" id="IPR036956">
    <property type="entry name" value="Impact_N_sf"/>
</dbReference>
<dbReference type="InParanoid" id="J4IB26"/>
<proteinExistence type="inferred from homology"/>
<dbReference type="AlphaFoldDB" id="J4IB26"/>
<protein>
    <recommendedName>
        <fullName evidence="2">Impact N-terminal domain-containing protein</fullName>
    </recommendedName>
</protein>
<dbReference type="EMBL" id="HE797135">
    <property type="protein sequence ID" value="CCM03926.1"/>
    <property type="molecule type" value="Genomic_DNA"/>
</dbReference>
<dbReference type="RefSeq" id="XP_012183209.1">
    <property type="nucleotide sequence ID" value="XM_012327819.1"/>
</dbReference>
<reference evidence="3 4" key="1">
    <citation type="journal article" date="2012" name="Appl. Environ. Microbiol.">
        <title>Short-read sequencing for genomic analysis of the brown rot fungus Fibroporia radiculosa.</title>
        <authorList>
            <person name="Tang J.D."/>
            <person name="Perkins A.D."/>
            <person name="Sonstegard T.S."/>
            <person name="Schroeder S.G."/>
            <person name="Burgess S.C."/>
            <person name="Diehl S.V."/>
        </authorList>
    </citation>
    <scope>NUCLEOTIDE SEQUENCE [LARGE SCALE GENOMIC DNA]</scope>
    <source>
        <strain evidence="3 4">TFFH 294</strain>
    </source>
</reference>
<dbReference type="STRING" id="599839.J4IB26"/>
<dbReference type="PANTHER" id="PTHR16301:SF25">
    <property type="entry name" value="PROTEIN IMPACT"/>
    <property type="match status" value="1"/>
</dbReference>
<dbReference type="InterPro" id="IPR020568">
    <property type="entry name" value="Ribosomal_Su5_D2-typ_SF"/>
</dbReference>
<dbReference type="Pfam" id="PF01205">
    <property type="entry name" value="Impact_N"/>
    <property type="match status" value="1"/>
</dbReference>
<evidence type="ECO:0000256" key="1">
    <source>
        <dbReference type="ARBA" id="ARBA00007665"/>
    </source>
</evidence>
<dbReference type="InterPro" id="IPR023582">
    <property type="entry name" value="Impact"/>
</dbReference>
<gene>
    <name evidence="3" type="ORF">FIBRA_06078</name>
</gene>
<feature type="domain" description="Impact N-terminal" evidence="2">
    <location>
        <begin position="19"/>
        <end position="74"/>
    </location>
</feature>
<comment type="similarity">
    <text evidence="1">Belongs to the IMPACT family.</text>
</comment>
<dbReference type="PANTHER" id="PTHR16301">
    <property type="entry name" value="IMPACT-RELATED"/>
    <property type="match status" value="1"/>
</dbReference>
<accession>J4IB26</accession>
<keyword evidence="4" id="KW-1185">Reference proteome</keyword>
<dbReference type="PROSITE" id="PS00910">
    <property type="entry name" value="UPF0029"/>
    <property type="match status" value="1"/>
</dbReference>
<dbReference type="Gene3D" id="3.30.230.30">
    <property type="entry name" value="Impact, N-terminal domain"/>
    <property type="match status" value="1"/>
</dbReference>
<dbReference type="Proteomes" id="UP000006352">
    <property type="component" value="Unassembled WGS sequence"/>
</dbReference>
<dbReference type="GO" id="GO:0140469">
    <property type="term" value="P:GCN2-mediated signaling"/>
    <property type="evidence" value="ECO:0007669"/>
    <property type="project" value="TreeGrafter"/>
</dbReference>
<evidence type="ECO:0000313" key="3">
    <source>
        <dbReference type="EMBL" id="CCM03926.1"/>
    </source>
</evidence>
<dbReference type="GO" id="GO:0006446">
    <property type="term" value="P:regulation of translational initiation"/>
    <property type="evidence" value="ECO:0007669"/>
    <property type="project" value="TreeGrafter"/>
</dbReference>
<dbReference type="OrthoDB" id="69641at2759"/>
<dbReference type="HOGENOM" id="CLU_075864_0_0_1"/>
<sequence>MVLKAGKTGLSGPDDFEVNTGSDDDGERYAGGKVLKVMQNEGVIDAVVVVSRWYGGVMLGPVRFTHFETCAREVCRTFRLKDDITAALSTLTSLDDILASLRADLAALDDSSNAIGGIGQSQPKKSQDYTALEESLDVAKARRLIKARENAIKSVKAALRKGQEKQKGQD</sequence>
<dbReference type="SUPFAM" id="SSF54211">
    <property type="entry name" value="Ribosomal protein S5 domain 2-like"/>
    <property type="match status" value="1"/>
</dbReference>
<dbReference type="GeneID" id="24098837"/>
<dbReference type="GO" id="GO:0005737">
    <property type="term" value="C:cytoplasm"/>
    <property type="evidence" value="ECO:0007669"/>
    <property type="project" value="TreeGrafter"/>
</dbReference>